<reference evidence="7 8" key="1">
    <citation type="submission" date="2021-01" db="EMBL/GenBank/DDBJ databases">
        <title>Genomics of switchgrass bacterial isolates.</title>
        <authorList>
            <person name="Shade A."/>
        </authorList>
    </citation>
    <scope>NUCLEOTIDE SEQUENCE [LARGE SCALE GENOMIC DNA]</scope>
    <source>
        <strain evidence="7 8">PvP111</strain>
    </source>
</reference>
<dbReference type="EMBL" id="JAFBBK010000001">
    <property type="protein sequence ID" value="MBM7417233.1"/>
    <property type="molecule type" value="Genomic_DNA"/>
</dbReference>
<organism evidence="7 8">
    <name type="scientific">Rhodococcoides corynebacterioides</name>
    <dbReference type="NCBI Taxonomy" id="53972"/>
    <lineage>
        <taxon>Bacteria</taxon>
        <taxon>Bacillati</taxon>
        <taxon>Actinomycetota</taxon>
        <taxon>Actinomycetes</taxon>
        <taxon>Mycobacteriales</taxon>
        <taxon>Nocardiaceae</taxon>
        <taxon>Rhodococcoides</taxon>
    </lineage>
</organism>
<feature type="transmembrane region" description="Helical" evidence="5">
    <location>
        <begin position="66"/>
        <end position="91"/>
    </location>
</feature>
<dbReference type="Proteomes" id="UP000703038">
    <property type="component" value="Unassembled WGS sequence"/>
</dbReference>
<evidence type="ECO:0000259" key="6">
    <source>
        <dbReference type="Pfam" id="PF04932"/>
    </source>
</evidence>
<feature type="transmembrane region" description="Helical" evidence="5">
    <location>
        <begin position="286"/>
        <end position="305"/>
    </location>
</feature>
<evidence type="ECO:0000256" key="4">
    <source>
        <dbReference type="ARBA" id="ARBA00023136"/>
    </source>
</evidence>
<feature type="transmembrane region" description="Helical" evidence="5">
    <location>
        <begin position="369"/>
        <end position="392"/>
    </location>
</feature>
<keyword evidence="4 5" id="KW-0472">Membrane</keyword>
<dbReference type="InterPro" id="IPR051533">
    <property type="entry name" value="WaaL-like"/>
</dbReference>
<comment type="caution">
    <text evidence="7">The sequence shown here is derived from an EMBL/GenBank/DDBJ whole genome shotgun (WGS) entry which is preliminary data.</text>
</comment>
<accession>A0ABS2KZ70</accession>
<gene>
    <name evidence="7" type="ORF">JOE42_003966</name>
</gene>
<feature type="transmembrane region" description="Helical" evidence="5">
    <location>
        <begin position="103"/>
        <end position="125"/>
    </location>
</feature>
<dbReference type="RefSeq" id="WP_204869868.1">
    <property type="nucleotide sequence ID" value="NZ_JAFBBK010000001.1"/>
</dbReference>
<feature type="transmembrane region" description="Helical" evidence="5">
    <location>
        <begin position="182"/>
        <end position="204"/>
    </location>
</feature>
<evidence type="ECO:0000256" key="1">
    <source>
        <dbReference type="ARBA" id="ARBA00004141"/>
    </source>
</evidence>
<evidence type="ECO:0000313" key="7">
    <source>
        <dbReference type="EMBL" id="MBM7417233.1"/>
    </source>
</evidence>
<evidence type="ECO:0000313" key="8">
    <source>
        <dbReference type="Proteomes" id="UP000703038"/>
    </source>
</evidence>
<feature type="transmembrane region" description="Helical" evidence="5">
    <location>
        <begin position="156"/>
        <end position="176"/>
    </location>
</feature>
<proteinExistence type="predicted"/>
<keyword evidence="8" id="KW-1185">Reference proteome</keyword>
<dbReference type="Pfam" id="PF04932">
    <property type="entry name" value="Wzy_C"/>
    <property type="match status" value="1"/>
</dbReference>
<feature type="domain" description="O-antigen ligase-related" evidence="6">
    <location>
        <begin position="248"/>
        <end position="381"/>
    </location>
</feature>
<feature type="transmembrane region" description="Helical" evidence="5">
    <location>
        <begin position="6"/>
        <end position="24"/>
    </location>
</feature>
<keyword evidence="3 5" id="KW-1133">Transmembrane helix</keyword>
<evidence type="ECO:0000256" key="3">
    <source>
        <dbReference type="ARBA" id="ARBA00022989"/>
    </source>
</evidence>
<dbReference type="InterPro" id="IPR007016">
    <property type="entry name" value="O-antigen_ligase-rel_domated"/>
</dbReference>
<feature type="transmembrane region" description="Helical" evidence="5">
    <location>
        <begin position="36"/>
        <end position="60"/>
    </location>
</feature>
<name>A0ABS2KZ70_9NOCA</name>
<feature type="transmembrane region" description="Helical" evidence="5">
    <location>
        <begin position="224"/>
        <end position="243"/>
    </location>
</feature>
<feature type="transmembrane region" description="Helical" evidence="5">
    <location>
        <begin position="424"/>
        <end position="443"/>
    </location>
</feature>
<feature type="transmembrane region" description="Helical" evidence="5">
    <location>
        <begin position="249"/>
        <end position="274"/>
    </location>
</feature>
<sequence>MTPRRASLLVGVLGAGVAVAVGLLSGSSTSAARLLAVGLIGMVVGVTVTLASPTFVYAALGFTLGGIPFAVIPGAGPAVLLLAVAVWAAMLTHPPPVPRVRGLDVMVALLLLVSFASVTVSATSGVHVTEFLKWTVATSLVFPLLRLDAVDLRRFGLSYVCGAVVGGGGSLLLLFFDRTGTAISVLSPIGYGNTGIIGTTLRWFEVGGTSIRRLAGTYIDPNVAGIFLFLGFALALALTRGWIRIVSSAVIGLALIATLSRSAILSVIVALAVYLAFQRLRTRTRVIVVTATLVGAAVALAIPAVNTRFLSSFSSSDRGTSDRARALDNFLPSMDGHWLFGRGWGAREFIDEVAGYDANYVANTPLLTLYRGGIFVGIAFLALLLTAVIIAYRRMRSSTHWQAGVIGAAFIGFLLVALQLDFPVVTNPIVTMVFSAFLALLTVNPTPLSDDTAVEPDHAQLQEVPR</sequence>
<evidence type="ECO:0000256" key="5">
    <source>
        <dbReference type="SAM" id="Phobius"/>
    </source>
</evidence>
<keyword evidence="2 5" id="KW-0812">Transmembrane</keyword>
<dbReference type="PANTHER" id="PTHR37422:SF13">
    <property type="entry name" value="LIPOPOLYSACCHARIDE BIOSYNTHESIS PROTEIN PA4999-RELATED"/>
    <property type="match status" value="1"/>
</dbReference>
<protein>
    <recommendedName>
        <fullName evidence="6">O-antigen ligase-related domain-containing protein</fullName>
    </recommendedName>
</protein>
<feature type="transmembrane region" description="Helical" evidence="5">
    <location>
        <begin position="399"/>
        <end position="418"/>
    </location>
</feature>
<evidence type="ECO:0000256" key="2">
    <source>
        <dbReference type="ARBA" id="ARBA00022692"/>
    </source>
</evidence>
<comment type="subcellular location">
    <subcellularLocation>
        <location evidence="1">Membrane</location>
        <topology evidence="1">Multi-pass membrane protein</topology>
    </subcellularLocation>
</comment>
<dbReference type="PANTHER" id="PTHR37422">
    <property type="entry name" value="TEICHURONIC ACID BIOSYNTHESIS PROTEIN TUAE"/>
    <property type="match status" value="1"/>
</dbReference>